<organism evidence="1 2">
    <name type="scientific">Snodgrassella alvi SCGC AB-598-J21</name>
    <dbReference type="NCBI Taxonomy" id="1385367"/>
    <lineage>
        <taxon>Bacteria</taxon>
        <taxon>Pseudomonadati</taxon>
        <taxon>Pseudomonadota</taxon>
        <taxon>Betaproteobacteria</taxon>
        <taxon>Neisseriales</taxon>
        <taxon>Neisseriaceae</taxon>
        <taxon>Snodgrassella</taxon>
    </lineage>
</organism>
<dbReference type="Proteomes" id="UP000027644">
    <property type="component" value="Unassembled WGS sequence"/>
</dbReference>
<accession>A0A074V9R4</accession>
<dbReference type="AlphaFoldDB" id="A0A074V9R4"/>
<dbReference type="EMBL" id="AVQL01000448">
    <property type="protein sequence ID" value="KEQ00622.1"/>
    <property type="molecule type" value="Genomic_DNA"/>
</dbReference>
<name>A0A074V9R4_9NEIS</name>
<protein>
    <submittedName>
        <fullName evidence="1">Uncharacterized protein</fullName>
    </submittedName>
</protein>
<comment type="caution">
    <text evidence="1">The sequence shown here is derived from an EMBL/GenBank/DDBJ whole genome shotgun (WGS) entry which is preliminary data.</text>
</comment>
<proteinExistence type="predicted"/>
<sequence>MNNHISLGSSTNDFLNLENTKLWLGSSSNPGNVHGVRVNIEPFNLNVYINILYQHDLCNANRVHTFSESLIRVLNMLIL</sequence>
<evidence type="ECO:0000313" key="1">
    <source>
        <dbReference type="EMBL" id="KEQ00622.1"/>
    </source>
</evidence>
<reference evidence="1 2" key="1">
    <citation type="journal article" date="2014" name="PLoS Genet.">
        <title>Hidden diversity in honey bee gut symbionts detected by single-cell genomics.</title>
        <authorList>
            <person name="Engel P."/>
            <person name="Stepanauskas R."/>
            <person name="Moran N."/>
        </authorList>
    </citation>
    <scope>NUCLEOTIDE SEQUENCE [LARGE SCALE GENOMIC DNA]</scope>
    <source>
        <strain evidence="1 2">SCGC AB-598-J21</strain>
    </source>
</reference>
<evidence type="ECO:0000313" key="2">
    <source>
        <dbReference type="Proteomes" id="UP000027644"/>
    </source>
</evidence>
<gene>
    <name evidence="1" type="ORF">SASC598J21_016440</name>
</gene>